<name>U3GSQ8_9CORY</name>
<evidence type="ECO:0000259" key="2">
    <source>
        <dbReference type="Pfam" id="PF00561"/>
    </source>
</evidence>
<dbReference type="InterPro" id="IPR029058">
    <property type="entry name" value="AB_hydrolase_fold"/>
</dbReference>
<dbReference type="GeneID" id="78249013"/>
<keyword evidence="1" id="KW-0378">Hydrolase</keyword>
<proteinExistence type="predicted"/>
<dbReference type="KEGG" id="caz:CARG_00650"/>
<dbReference type="InterPro" id="IPR000073">
    <property type="entry name" value="AB_hydrolase_1"/>
</dbReference>
<sequence length="312" mass="32966">MAVSSALSPQVLSLQGPFEHVFVHTRGVRIHCVSAGQQSDPCVLLIHDGGGCWADFRRVLQPLAQAGFHAVAVDVRGAGMSDKPPSEYGLRFLAGDMSGVIRQMGHDAAIVCGAGTGAAVAWALAVGYPQCVKALVSVAGGYPADVRSAALRSPVFAVAPAFRAAAIAFPSVLKWWAKRNPVACSRWWLRAATGPDCDVSALACGVSDAQVREWVLRIDAVDNTVAALARYLRVSWAPAPSKWANVRVGVPVSMVVPDECGGFWRLLARKATARCAGGVGVRVVSFPQCGRSPHMEQPDNFVQLIAQALSTD</sequence>
<dbReference type="InterPro" id="IPR000639">
    <property type="entry name" value="Epox_hydrolase-like"/>
</dbReference>
<evidence type="ECO:0000313" key="4">
    <source>
        <dbReference type="Proteomes" id="UP000016943"/>
    </source>
</evidence>
<reference evidence="3 4" key="1">
    <citation type="journal article" date="2013" name="Genome Announc.">
        <title>Whole-Genome Sequence of the Clinical Strain Corynebacterium argentoratense DSM 44202, Isolated from a Human Throat Specimen.</title>
        <authorList>
            <person name="Bomholt C."/>
            <person name="Glaub A."/>
            <person name="Gravermann K."/>
            <person name="Albersmeier A."/>
            <person name="Brinkrolf K."/>
            <person name="Ruckert C."/>
            <person name="Tauch A."/>
        </authorList>
    </citation>
    <scope>NUCLEOTIDE SEQUENCE [LARGE SCALE GENOMIC DNA]</scope>
    <source>
        <strain evidence="3">DSM 44202</strain>
    </source>
</reference>
<dbReference type="PANTHER" id="PTHR43329">
    <property type="entry name" value="EPOXIDE HYDROLASE"/>
    <property type="match status" value="1"/>
</dbReference>
<dbReference type="HOGENOM" id="CLU_020336_7_3_11"/>
<dbReference type="OrthoDB" id="2987348at2"/>
<dbReference type="Proteomes" id="UP000016943">
    <property type="component" value="Chromosome"/>
</dbReference>
<protein>
    <recommendedName>
        <fullName evidence="2">AB hydrolase-1 domain-containing protein</fullName>
    </recommendedName>
</protein>
<organism evidence="3 4">
    <name type="scientific">Corynebacterium argentoratense DSM 44202</name>
    <dbReference type="NCBI Taxonomy" id="1348662"/>
    <lineage>
        <taxon>Bacteria</taxon>
        <taxon>Bacillati</taxon>
        <taxon>Actinomycetota</taxon>
        <taxon>Actinomycetes</taxon>
        <taxon>Mycobacteriales</taxon>
        <taxon>Corynebacteriaceae</taxon>
        <taxon>Corynebacterium</taxon>
    </lineage>
</organism>
<dbReference type="SUPFAM" id="SSF53474">
    <property type="entry name" value="alpha/beta-Hydrolases"/>
    <property type="match status" value="1"/>
</dbReference>
<evidence type="ECO:0000256" key="1">
    <source>
        <dbReference type="ARBA" id="ARBA00022801"/>
    </source>
</evidence>
<dbReference type="Gene3D" id="3.40.50.1820">
    <property type="entry name" value="alpha/beta hydrolase"/>
    <property type="match status" value="1"/>
</dbReference>
<feature type="domain" description="AB hydrolase-1" evidence="2">
    <location>
        <begin position="42"/>
        <end position="156"/>
    </location>
</feature>
<dbReference type="PRINTS" id="PR00412">
    <property type="entry name" value="EPOXHYDRLASE"/>
</dbReference>
<dbReference type="GO" id="GO:0016787">
    <property type="term" value="F:hydrolase activity"/>
    <property type="evidence" value="ECO:0007669"/>
    <property type="project" value="UniProtKB-KW"/>
</dbReference>
<evidence type="ECO:0000313" key="3">
    <source>
        <dbReference type="EMBL" id="AGU14329.1"/>
    </source>
</evidence>
<dbReference type="AlphaFoldDB" id="U3GSQ8"/>
<dbReference type="RefSeq" id="WP_020975451.1">
    <property type="nucleotide sequence ID" value="NC_022198.1"/>
</dbReference>
<dbReference type="STRING" id="1348662.CARG_00650"/>
<keyword evidence="4" id="KW-1185">Reference proteome</keyword>
<gene>
    <name evidence="3" type="ORF">CARG_00650</name>
</gene>
<dbReference type="PATRIC" id="fig|1348662.3.peg.126"/>
<dbReference type="eggNOG" id="COG0596">
    <property type="taxonomic scope" value="Bacteria"/>
</dbReference>
<dbReference type="Pfam" id="PF00561">
    <property type="entry name" value="Abhydrolase_1"/>
    <property type="match status" value="1"/>
</dbReference>
<dbReference type="EMBL" id="CP006365">
    <property type="protein sequence ID" value="AGU14329.1"/>
    <property type="molecule type" value="Genomic_DNA"/>
</dbReference>
<accession>U3GSQ8</accession>